<feature type="compositionally biased region" description="Low complexity" evidence="1">
    <location>
        <begin position="481"/>
        <end position="527"/>
    </location>
</feature>
<reference evidence="3 4" key="1">
    <citation type="submission" date="2024-09" db="EMBL/GenBank/DDBJ databases">
        <authorList>
            <person name="Sun Q."/>
            <person name="Mori K."/>
        </authorList>
    </citation>
    <scope>NUCLEOTIDE SEQUENCE [LARGE SCALE GENOMIC DNA]</scope>
    <source>
        <strain evidence="3 4">TBRC 2205</strain>
    </source>
</reference>
<accession>A0ABV6P208</accession>
<feature type="region of interest" description="Disordered" evidence="1">
    <location>
        <begin position="329"/>
        <end position="400"/>
    </location>
</feature>
<feature type="region of interest" description="Disordered" evidence="1">
    <location>
        <begin position="437"/>
        <end position="528"/>
    </location>
</feature>
<dbReference type="Proteomes" id="UP001589894">
    <property type="component" value="Unassembled WGS sequence"/>
</dbReference>
<feature type="transmembrane region" description="Helical" evidence="2">
    <location>
        <begin position="559"/>
        <end position="581"/>
    </location>
</feature>
<proteinExistence type="predicted"/>
<keyword evidence="2" id="KW-0472">Membrane</keyword>
<name>A0ABV6P208_9ACTN</name>
<organism evidence="3 4">
    <name type="scientific">Plantactinospora siamensis</name>
    <dbReference type="NCBI Taxonomy" id="555372"/>
    <lineage>
        <taxon>Bacteria</taxon>
        <taxon>Bacillati</taxon>
        <taxon>Actinomycetota</taxon>
        <taxon>Actinomycetes</taxon>
        <taxon>Micromonosporales</taxon>
        <taxon>Micromonosporaceae</taxon>
        <taxon>Plantactinospora</taxon>
    </lineage>
</organism>
<dbReference type="EMBL" id="JBHLUE010000017">
    <property type="protein sequence ID" value="MFC0566527.1"/>
    <property type="molecule type" value="Genomic_DNA"/>
</dbReference>
<dbReference type="RefSeq" id="WP_377341298.1">
    <property type="nucleotide sequence ID" value="NZ_JBHLUE010000017.1"/>
</dbReference>
<feature type="compositionally biased region" description="Low complexity" evidence="1">
    <location>
        <begin position="354"/>
        <end position="388"/>
    </location>
</feature>
<protein>
    <recommendedName>
        <fullName evidence="5">Ig-like domain-containing protein</fullName>
    </recommendedName>
</protein>
<evidence type="ECO:0000256" key="1">
    <source>
        <dbReference type="SAM" id="MobiDB-lite"/>
    </source>
</evidence>
<evidence type="ECO:0000313" key="4">
    <source>
        <dbReference type="Proteomes" id="UP001589894"/>
    </source>
</evidence>
<keyword evidence="4" id="KW-1185">Reference proteome</keyword>
<keyword evidence="2" id="KW-0812">Transmembrane</keyword>
<evidence type="ECO:0000256" key="2">
    <source>
        <dbReference type="SAM" id="Phobius"/>
    </source>
</evidence>
<evidence type="ECO:0000313" key="3">
    <source>
        <dbReference type="EMBL" id="MFC0566527.1"/>
    </source>
</evidence>
<keyword evidence="2" id="KW-1133">Transmembrane helix</keyword>
<comment type="caution">
    <text evidence="3">The sequence shown here is derived from an EMBL/GenBank/DDBJ whole genome shotgun (WGS) entry which is preliminary data.</text>
</comment>
<gene>
    <name evidence="3" type="ORF">ACFFHU_20605</name>
</gene>
<sequence length="689" mass="67544">MTRPTLADLAAAGVRLDAAAIATVADDLARLLAARHETGRPHGAIGARTVCLTDDGTAVPVDPARADDLISPRAGYPADRRGWADLLRTLLDRSGTTDVAGAFLQGCAAIGERDLTAARRALAAGAPVMGVRLPDRAALVAALDAYRGTGPDPTASTVALRAGDGSTDAGPTVALRGEGGSTDAGPTVALRAGGGSTDAGPTVALRAGGGSTDAGPTVALRADLVHGAPVVASPVDRVRADSASTVALRGGVGSVDAGSTVALPTGVGSVDARSTAALPTGVGSADGSSTVALPVDIVPTEPVPTWMPSGEAQWTDAVPSEFTPTVALPAGSTAVGESPADSTATVALPAGRTPSAWPSAPSAPPSGLGAPPSGLGAPPSAPNARPSALPSPPSGWPSVVSARSDAAIGAGSDATVSARSDAAIGAGSDATVSAWSEAAAGRPGAGSATGRPGPVGSGLSGRWGESTGPVTAGPGMGGQTGPATTPARAVPTAGRAVPAPGRPATSPGWPDGIAAGGAPMPGGDPAGTEIRFGPGVPAPAVPGWRKPAPAARRRAPARIVASVLSTVLTLALVVIVGLYLWERIQPLEVDSATVAVPAPPGDRCGVVVDVVGTVRTNGNAGTLRYQWLRSGAEPSAVLTEHLARGQRTATLHLRWTFDGVGAATETATLNITEPTPAQASTTFRYVCRG</sequence>
<evidence type="ECO:0008006" key="5">
    <source>
        <dbReference type="Google" id="ProtNLM"/>
    </source>
</evidence>